<evidence type="ECO:0000313" key="2">
    <source>
        <dbReference type="Proteomes" id="UP000263742"/>
    </source>
</evidence>
<organism evidence="1 2">
    <name type="scientific">Dickeya phage vB_DsoM_JA13</name>
    <dbReference type="NCBI Taxonomy" id="2283030"/>
    <lineage>
        <taxon>Viruses</taxon>
        <taxon>Duplodnaviria</taxon>
        <taxon>Heunggongvirae</taxon>
        <taxon>Uroviricota</taxon>
        <taxon>Caudoviricetes</taxon>
        <taxon>Salmondvirus</taxon>
        <taxon>Salmondvirus JA11</taxon>
    </lineage>
</organism>
<dbReference type="EMBL" id="MH460460">
    <property type="protein sequence ID" value="AXG66656.1"/>
    <property type="molecule type" value="Genomic_DNA"/>
</dbReference>
<name>A0A384ZWP4_9CAUD</name>
<sequence length="202" mass="23385">MNTFNDYLAALTCLLAAILVINILNPEVRYGLLRFFTGDYTDAVEEALRTKKFPTQFQYKTVTFSGDLVSAVWRATLSKSEHKDIVVIRIGDDRIADWIHSIYKFPAWLGSRRIRLGRCFYEVVRVERKDDGLYMHILHKKLNPMFRFYVAIQILAIVGMFGILIYAAFKHQNPEFFEPVIYGSFILMALSYLSLHIKGSSK</sequence>
<reference evidence="1 2" key="1">
    <citation type="journal article" date="2018" name="Front. Microbiol.">
        <title>Jumbo Bacteriophages Are Represented Within an Increasing Diversity of Environmental Viruses Infecting the Emerging Phytopathogen, Dickeya solani.</title>
        <authorList>
            <person name="Day A.W."/>
            <person name="Ahn J."/>
            <person name="Salmond G.P.C."/>
        </authorList>
    </citation>
    <scope>NUCLEOTIDE SEQUENCE [LARGE SCALE GENOMIC DNA]</scope>
</reference>
<gene>
    <name evidence="1" type="ORF">JA13_253</name>
</gene>
<accession>A0A384ZWP4</accession>
<dbReference type="Proteomes" id="UP000263742">
    <property type="component" value="Segment"/>
</dbReference>
<evidence type="ECO:0000313" key="1">
    <source>
        <dbReference type="EMBL" id="AXG66656.1"/>
    </source>
</evidence>
<protein>
    <submittedName>
        <fullName evidence="1">Uncharacterized protein</fullName>
    </submittedName>
</protein>
<proteinExistence type="predicted"/>